<evidence type="ECO:0000313" key="2">
    <source>
        <dbReference type="EMBL" id="HGT38652.1"/>
    </source>
</evidence>
<dbReference type="InterPro" id="IPR010398">
    <property type="entry name" value="DUF997"/>
</dbReference>
<evidence type="ECO:0000256" key="1">
    <source>
        <dbReference type="SAM" id="Phobius"/>
    </source>
</evidence>
<dbReference type="AlphaFoldDB" id="A0A7C4LJK4"/>
<proteinExistence type="predicted"/>
<protein>
    <submittedName>
        <fullName evidence="2">DUF997 family protein</fullName>
    </submittedName>
</protein>
<feature type="transmembrane region" description="Helical" evidence="1">
    <location>
        <begin position="21"/>
        <end position="40"/>
    </location>
</feature>
<dbReference type="Pfam" id="PF06196">
    <property type="entry name" value="DUF997"/>
    <property type="match status" value="1"/>
</dbReference>
<gene>
    <name evidence="2" type="ORF">ENS64_05235</name>
</gene>
<sequence length="88" mass="10164">MSKQSTDPLLHSARREMRLALTAWAAACCYTLTVCVWRGYGRDLERDPLTFVLGFPDWVFWGIIVPWAAATLFAAWFAFRFMKDEALE</sequence>
<accession>A0A7C4LJK4</accession>
<dbReference type="EMBL" id="DSVQ01000011">
    <property type="protein sequence ID" value="HGT38652.1"/>
    <property type="molecule type" value="Genomic_DNA"/>
</dbReference>
<keyword evidence="1" id="KW-0472">Membrane</keyword>
<name>A0A7C4LJK4_9PLAN</name>
<keyword evidence="1" id="KW-1133">Transmembrane helix</keyword>
<feature type="transmembrane region" description="Helical" evidence="1">
    <location>
        <begin position="60"/>
        <end position="79"/>
    </location>
</feature>
<comment type="caution">
    <text evidence="2">The sequence shown here is derived from an EMBL/GenBank/DDBJ whole genome shotgun (WGS) entry which is preliminary data.</text>
</comment>
<keyword evidence="1" id="KW-0812">Transmembrane</keyword>
<reference evidence="2" key="1">
    <citation type="journal article" date="2020" name="mSystems">
        <title>Genome- and Community-Level Interaction Insights into Carbon Utilization and Element Cycling Functions of Hydrothermarchaeota in Hydrothermal Sediment.</title>
        <authorList>
            <person name="Zhou Z."/>
            <person name="Liu Y."/>
            <person name="Xu W."/>
            <person name="Pan J."/>
            <person name="Luo Z.H."/>
            <person name="Li M."/>
        </authorList>
    </citation>
    <scope>NUCLEOTIDE SEQUENCE [LARGE SCALE GENOMIC DNA]</scope>
    <source>
        <strain evidence="2">SpSt-508</strain>
    </source>
</reference>
<organism evidence="2">
    <name type="scientific">Schlesneria paludicola</name>
    <dbReference type="NCBI Taxonomy" id="360056"/>
    <lineage>
        <taxon>Bacteria</taxon>
        <taxon>Pseudomonadati</taxon>
        <taxon>Planctomycetota</taxon>
        <taxon>Planctomycetia</taxon>
        <taxon>Planctomycetales</taxon>
        <taxon>Planctomycetaceae</taxon>
        <taxon>Schlesneria</taxon>
    </lineage>
</organism>